<evidence type="ECO:0000313" key="4">
    <source>
        <dbReference type="Proteomes" id="UP000228740"/>
    </source>
</evidence>
<dbReference type="InterPro" id="IPR009091">
    <property type="entry name" value="RCC1/BLIP-II"/>
</dbReference>
<dbReference type="EMBL" id="PGFD01000001">
    <property type="protein sequence ID" value="PJJ66582.1"/>
    <property type="molecule type" value="Genomic_DNA"/>
</dbReference>
<evidence type="ECO:0000256" key="2">
    <source>
        <dbReference type="SAM" id="SignalP"/>
    </source>
</evidence>
<keyword evidence="1" id="KW-0677">Repeat</keyword>
<dbReference type="PANTHER" id="PTHR22870">
    <property type="entry name" value="REGULATOR OF CHROMOSOME CONDENSATION"/>
    <property type="match status" value="1"/>
</dbReference>
<keyword evidence="2" id="KW-0732">Signal</keyword>
<keyword evidence="4" id="KW-1185">Reference proteome</keyword>
<dbReference type="Gene3D" id="2.130.10.30">
    <property type="entry name" value="Regulator of chromosome condensation 1/beta-lactamase-inhibitor protein II"/>
    <property type="match status" value="2"/>
</dbReference>
<accession>A0A2M9C703</accession>
<proteinExistence type="predicted"/>
<dbReference type="PANTHER" id="PTHR22870:SF408">
    <property type="entry name" value="OS09G0560450 PROTEIN"/>
    <property type="match status" value="1"/>
</dbReference>
<name>A0A2M9C703_9FLAO</name>
<organism evidence="3 4">
    <name type="scientific">Chryseobacterium geocarposphaerae</name>
    <dbReference type="NCBI Taxonomy" id="1416776"/>
    <lineage>
        <taxon>Bacteria</taxon>
        <taxon>Pseudomonadati</taxon>
        <taxon>Bacteroidota</taxon>
        <taxon>Flavobacteriia</taxon>
        <taxon>Flavobacteriales</taxon>
        <taxon>Weeksellaceae</taxon>
        <taxon>Chryseobacterium group</taxon>
        <taxon>Chryseobacterium</taxon>
    </lineage>
</organism>
<dbReference type="InterPro" id="IPR000408">
    <property type="entry name" value="Reg_chr_condens"/>
</dbReference>
<dbReference type="PRINTS" id="PR00633">
    <property type="entry name" value="RCCNDNSATION"/>
</dbReference>
<dbReference type="AlphaFoldDB" id="A0A2M9C703"/>
<protein>
    <submittedName>
        <fullName evidence="3">Alpha-tubulin suppressor-like RCC1 family protein</fullName>
    </submittedName>
</protein>
<reference evidence="3 4" key="1">
    <citation type="submission" date="2017-11" db="EMBL/GenBank/DDBJ databases">
        <title>Genomic Encyclopedia of Archaeal and Bacterial Type Strains, Phase II (KMG-II): From Individual Species to Whole Genera.</title>
        <authorList>
            <person name="Goeker M."/>
        </authorList>
    </citation>
    <scope>NUCLEOTIDE SEQUENCE [LARGE SCALE GENOMIC DNA]</scope>
    <source>
        <strain evidence="3 4">DSM 27617</strain>
    </source>
</reference>
<dbReference type="InterPro" id="IPR051210">
    <property type="entry name" value="Ub_ligase/GEF_domain"/>
</dbReference>
<feature type="chain" id="PRO_5014773623" evidence="2">
    <location>
        <begin position="26"/>
        <end position="644"/>
    </location>
</feature>
<evidence type="ECO:0000313" key="3">
    <source>
        <dbReference type="EMBL" id="PJJ66582.1"/>
    </source>
</evidence>
<dbReference type="SUPFAM" id="SSF50985">
    <property type="entry name" value="RCC1/BLIP-II"/>
    <property type="match status" value="1"/>
</dbReference>
<gene>
    <name evidence="3" type="ORF">CLV73_0571</name>
</gene>
<feature type="signal peptide" evidence="2">
    <location>
        <begin position="1"/>
        <end position="25"/>
    </location>
</feature>
<evidence type="ECO:0000256" key="1">
    <source>
        <dbReference type="ARBA" id="ARBA00022737"/>
    </source>
</evidence>
<comment type="caution">
    <text evidence="3">The sequence shown here is derived from an EMBL/GenBank/DDBJ whole genome shotgun (WGS) entry which is preliminary data.</text>
</comment>
<dbReference type="RefSeq" id="WP_157798708.1">
    <property type="nucleotide sequence ID" value="NZ_PGFD01000001.1"/>
</dbReference>
<dbReference type="OrthoDB" id="2582440at2"/>
<dbReference type="Proteomes" id="UP000228740">
    <property type="component" value="Unassembled WGS sequence"/>
</dbReference>
<sequence>MNNYGFLSRLLKLFFLILISSTVQAQYCVSGCNPNTFVNSADPNTIEYDNLISVFHASLAKEKDGSFKVWGQVSNSNGTSDLLSPTLIAPSNGFNYIGTPLRVAAGSVSNTGHQFALLTTDGLYVWGTTNTLVSSTIKTTSAFGKITINGKTDGLPAGVNPSDVKMMFGSYRTLAIVTCSGDAWVLSFNGSKNGDGTAEGTTNNVIWHRVKTSLAGNPNLDNVVAMRGTPNALFALTSDGKLYTWGTGTYINSGAAATRNYATEVSAPIGATPKMIGMTQGGASLLQTYYLLATDGKLYAMGDNSNKQLGDGSTNTSTVWNEVTAVSGSNTLGGNIVWISPNEHSNYANSATINVLTNNNKQWAWGANSGNMIGQPTASAFYDPIYMPGNSTAADGLSLTDEVIAVETGGHTTINVKKCSQNFGYVGHRTNGSMGDGTATNSNPTSFTYSTSVLIVCGTDLGPKSKDLKICSGTTANLNNANLEINSSEVEWHATNDANSPVITNVTAMGPGTYYAFFTVASGKCRLVGTIVTISYYLPTDPGNPCACYNPGTISGTAPDTKLGITLLKRAGTNSPDNWPMVRKSGHIALESNTKGFVITRMSSTEISSIPAPQEGMMVYDKTAKCLKIYSDGVWSCFSNPACP</sequence>